<feature type="transmembrane region" description="Helical" evidence="8">
    <location>
        <begin position="334"/>
        <end position="353"/>
    </location>
</feature>
<feature type="transmembrane region" description="Helical" evidence="8">
    <location>
        <begin position="291"/>
        <end position="314"/>
    </location>
</feature>
<keyword evidence="12" id="KW-1185">Reference proteome</keyword>
<evidence type="ECO:0000256" key="3">
    <source>
        <dbReference type="ARBA" id="ARBA00022741"/>
    </source>
</evidence>
<dbReference type="SUPFAM" id="SSF90123">
    <property type="entry name" value="ABC transporter transmembrane region"/>
    <property type="match status" value="1"/>
</dbReference>
<dbReference type="Gene3D" id="3.40.50.300">
    <property type="entry name" value="P-loop containing nucleotide triphosphate hydrolases"/>
    <property type="match status" value="1"/>
</dbReference>
<comment type="subcellular location">
    <subcellularLocation>
        <location evidence="1">Cell membrane</location>
        <topology evidence="1">Multi-pass membrane protein</topology>
    </subcellularLocation>
</comment>
<dbReference type="InterPro" id="IPR036640">
    <property type="entry name" value="ABC1_TM_sf"/>
</dbReference>
<dbReference type="SMART" id="SM00382">
    <property type="entry name" value="AAA"/>
    <property type="match status" value="1"/>
</dbReference>
<feature type="region of interest" description="Disordered" evidence="7">
    <location>
        <begin position="1"/>
        <end position="20"/>
    </location>
</feature>
<sequence length="642" mass="69840">MQAQMGKPQAQRGQKAGGGSGGLGRAIAYLGAQRKSAILAYVALALATLAQLAVPQLVQNMIDAVTSGSIARIIFKQVPEPMQAAAAQQAGTTIEQLRLDQTNAESLLINAALIIVAFAFMRGIFSFVQAYMAEKTSQGVAFDLRNQIFARVQRLSFSYYDQNQTGQLMIRATDDVEKVRTFIAQGLILTAQALLLLVGALVILFFTNWKLSLVVVPLLPVAMVMFMIFGKVSQPLFGIVQRKLSSLNTILQENLAGIKVVKAFTREPYESQRFDLAATDLMDQQLRISKVFSFLFPVIFLVAQLGQAGILYFGGRQILGGTLDLGEYQKFSLYLVYVFFPLGQLGFIISLMAQAGASASRIFEILDAKSEITDKPDAQELPAIQGNVEFRNVTFRYFGSSDPVLRDVSFAAKPGQTIALLGATGSGKSTIINLLPRFYDVSEGAVLIDGHDLRDVKLDSLRSQIGIVLQETNLFSGSIRDNIAFGRPEATFEEVEAAAKAASAHDFIMTFPQGYDTSVGERGATLSGGQKQRIAIARALLLNPRLLILDDSTSSVDLMTEYRIQKALDQLMQGRTSVVIAQRISTVLNADQILVLEKGQVVARGNHEELMESSAIYAEIYNSQLVGDADIAALENSSVEEA</sequence>
<dbReference type="InterPro" id="IPR011527">
    <property type="entry name" value="ABC1_TM_dom"/>
</dbReference>
<dbReference type="InterPro" id="IPR027417">
    <property type="entry name" value="P-loop_NTPase"/>
</dbReference>
<dbReference type="Pfam" id="PF00005">
    <property type="entry name" value="ABC_tran"/>
    <property type="match status" value="1"/>
</dbReference>
<dbReference type="EMBL" id="BAABRU010000007">
    <property type="protein sequence ID" value="GAA5528623.1"/>
    <property type="molecule type" value="Genomic_DNA"/>
</dbReference>
<dbReference type="PROSITE" id="PS50929">
    <property type="entry name" value="ABC_TM1F"/>
    <property type="match status" value="1"/>
</dbReference>
<accession>A0ABP9X242</accession>
<evidence type="ECO:0000313" key="11">
    <source>
        <dbReference type="EMBL" id="GAA5528623.1"/>
    </source>
</evidence>
<dbReference type="InterPro" id="IPR039421">
    <property type="entry name" value="Type_1_exporter"/>
</dbReference>
<evidence type="ECO:0000256" key="2">
    <source>
        <dbReference type="ARBA" id="ARBA00022692"/>
    </source>
</evidence>
<feature type="transmembrane region" description="Helical" evidence="8">
    <location>
        <begin position="107"/>
        <end position="128"/>
    </location>
</feature>
<evidence type="ECO:0000256" key="5">
    <source>
        <dbReference type="ARBA" id="ARBA00022989"/>
    </source>
</evidence>
<evidence type="ECO:0000256" key="6">
    <source>
        <dbReference type="ARBA" id="ARBA00023136"/>
    </source>
</evidence>
<dbReference type="CDD" id="cd18542">
    <property type="entry name" value="ABC_6TM_YknU_like"/>
    <property type="match status" value="1"/>
</dbReference>
<keyword evidence="5 8" id="KW-1133">Transmembrane helix</keyword>
<dbReference type="InterPro" id="IPR003593">
    <property type="entry name" value="AAA+_ATPase"/>
</dbReference>
<keyword evidence="6 8" id="KW-0472">Membrane</keyword>
<protein>
    <submittedName>
        <fullName evidence="11">Multidrug export ATP-binding/permease protein SAV1866</fullName>
    </submittedName>
</protein>
<name>A0ABP9X242_9CHLR</name>
<feature type="compositionally biased region" description="Low complexity" evidence="7">
    <location>
        <begin position="1"/>
        <end position="14"/>
    </location>
</feature>
<dbReference type="InterPro" id="IPR017871">
    <property type="entry name" value="ABC_transporter-like_CS"/>
</dbReference>
<evidence type="ECO:0000256" key="7">
    <source>
        <dbReference type="SAM" id="MobiDB-lite"/>
    </source>
</evidence>
<evidence type="ECO:0000256" key="4">
    <source>
        <dbReference type="ARBA" id="ARBA00022840"/>
    </source>
</evidence>
<dbReference type="PROSITE" id="PS50893">
    <property type="entry name" value="ABC_TRANSPORTER_2"/>
    <property type="match status" value="1"/>
</dbReference>
<comment type="caution">
    <text evidence="11">The sequence shown here is derived from an EMBL/GenBank/DDBJ whole genome shotgun (WGS) entry which is preliminary data.</text>
</comment>
<dbReference type="Gene3D" id="1.20.1560.10">
    <property type="entry name" value="ABC transporter type 1, transmembrane domain"/>
    <property type="match status" value="1"/>
</dbReference>
<reference evidence="11 12" key="1">
    <citation type="submission" date="2024-02" db="EMBL/GenBank/DDBJ databases">
        <title>Herpetosiphon gulosus NBRC 112829.</title>
        <authorList>
            <person name="Ichikawa N."/>
            <person name="Katano-Makiyama Y."/>
            <person name="Hidaka K."/>
        </authorList>
    </citation>
    <scope>NUCLEOTIDE SEQUENCE [LARGE SCALE GENOMIC DNA]</scope>
    <source>
        <strain evidence="11 12">NBRC 112829</strain>
    </source>
</reference>
<evidence type="ECO:0000256" key="1">
    <source>
        <dbReference type="ARBA" id="ARBA00004651"/>
    </source>
</evidence>
<dbReference type="SUPFAM" id="SSF52540">
    <property type="entry name" value="P-loop containing nucleoside triphosphate hydrolases"/>
    <property type="match status" value="1"/>
</dbReference>
<evidence type="ECO:0000313" key="12">
    <source>
        <dbReference type="Proteomes" id="UP001428290"/>
    </source>
</evidence>
<evidence type="ECO:0000259" key="9">
    <source>
        <dbReference type="PROSITE" id="PS50893"/>
    </source>
</evidence>
<keyword evidence="3" id="KW-0547">Nucleotide-binding</keyword>
<feature type="transmembrane region" description="Helical" evidence="8">
    <location>
        <begin position="213"/>
        <end position="233"/>
    </location>
</feature>
<gene>
    <name evidence="11" type="ORF">Hgul01_02425</name>
</gene>
<feature type="domain" description="ABC transmembrane type-1" evidence="10">
    <location>
        <begin position="38"/>
        <end position="354"/>
    </location>
</feature>
<keyword evidence="2 8" id="KW-0812">Transmembrane</keyword>
<dbReference type="Proteomes" id="UP001428290">
    <property type="component" value="Unassembled WGS sequence"/>
</dbReference>
<dbReference type="PANTHER" id="PTHR43394:SF1">
    <property type="entry name" value="ATP-BINDING CASSETTE SUB-FAMILY B MEMBER 10, MITOCHONDRIAL"/>
    <property type="match status" value="1"/>
</dbReference>
<evidence type="ECO:0000256" key="8">
    <source>
        <dbReference type="SAM" id="Phobius"/>
    </source>
</evidence>
<dbReference type="PANTHER" id="PTHR43394">
    <property type="entry name" value="ATP-DEPENDENT PERMEASE MDL1, MITOCHONDRIAL"/>
    <property type="match status" value="1"/>
</dbReference>
<feature type="domain" description="ABC transporter" evidence="9">
    <location>
        <begin position="388"/>
        <end position="623"/>
    </location>
</feature>
<dbReference type="PROSITE" id="PS00211">
    <property type="entry name" value="ABC_TRANSPORTER_1"/>
    <property type="match status" value="1"/>
</dbReference>
<dbReference type="GO" id="GO:0005524">
    <property type="term" value="F:ATP binding"/>
    <property type="evidence" value="ECO:0007669"/>
    <property type="project" value="UniProtKB-KW"/>
</dbReference>
<feature type="transmembrane region" description="Helical" evidence="8">
    <location>
        <begin position="187"/>
        <end position="207"/>
    </location>
</feature>
<evidence type="ECO:0000259" key="10">
    <source>
        <dbReference type="PROSITE" id="PS50929"/>
    </source>
</evidence>
<keyword evidence="4 11" id="KW-0067">ATP-binding</keyword>
<dbReference type="Pfam" id="PF00664">
    <property type="entry name" value="ABC_membrane"/>
    <property type="match status" value="1"/>
</dbReference>
<dbReference type="InterPro" id="IPR003439">
    <property type="entry name" value="ABC_transporter-like_ATP-bd"/>
</dbReference>
<organism evidence="11 12">
    <name type="scientific">Herpetosiphon gulosus</name>
    <dbReference type="NCBI Taxonomy" id="1973496"/>
    <lineage>
        <taxon>Bacteria</taxon>
        <taxon>Bacillati</taxon>
        <taxon>Chloroflexota</taxon>
        <taxon>Chloroflexia</taxon>
        <taxon>Herpetosiphonales</taxon>
        <taxon>Herpetosiphonaceae</taxon>
        <taxon>Herpetosiphon</taxon>
    </lineage>
</organism>
<proteinExistence type="predicted"/>